<comment type="similarity">
    <text evidence="10">Belongs to the shikimate dehydrogenase family.</text>
</comment>
<dbReference type="HAMAP" id="MF_00222">
    <property type="entry name" value="Shikimate_DH_AroE"/>
    <property type="match status" value="1"/>
</dbReference>
<keyword evidence="5 10" id="KW-0057">Aromatic amino acid biosynthesis</keyword>
<evidence type="ECO:0000256" key="1">
    <source>
        <dbReference type="ARBA" id="ARBA00004871"/>
    </source>
</evidence>
<feature type="domain" description="Shikimate dehydrogenase substrate binding N-terminal" evidence="12">
    <location>
        <begin position="12"/>
        <end position="94"/>
    </location>
</feature>
<feature type="domain" description="SDH C-terminal" evidence="13">
    <location>
        <begin position="251"/>
        <end position="280"/>
    </location>
</feature>
<comment type="function">
    <text evidence="10">Involved in the biosynthesis of the chorismate, which leads to the biosynthesis of aromatic amino acids. Catalyzes the reversible NADPH linked reduction of 3-dehydroshikimate (DHSA) to yield shikimate (SA).</text>
</comment>
<dbReference type="Proteomes" id="UP000315343">
    <property type="component" value="Unassembled WGS sequence"/>
</dbReference>
<dbReference type="PANTHER" id="PTHR21089:SF1">
    <property type="entry name" value="BIFUNCTIONAL 3-DEHYDROQUINATE DEHYDRATASE_SHIKIMATE DEHYDROGENASE, CHLOROPLASTIC"/>
    <property type="match status" value="1"/>
</dbReference>
<dbReference type="NCBIfam" id="NF001319">
    <property type="entry name" value="PRK00258.3-3"/>
    <property type="match status" value="1"/>
</dbReference>
<evidence type="ECO:0000256" key="8">
    <source>
        <dbReference type="ARBA" id="ARBA00052329"/>
    </source>
</evidence>
<feature type="binding site" evidence="10">
    <location>
        <position position="67"/>
    </location>
    <ligand>
        <name>shikimate</name>
        <dbReference type="ChEBI" id="CHEBI:36208"/>
    </ligand>
</feature>
<evidence type="ECO:0000256" key="2">
    <source>
        <dbReference type="ARBA" id="ARBA00022605"/>
    </source>
</evidence>
<dbReference type="AlphaFoldDB" id="A0A562JDY9"/>
<comment type="catalytic activity">
    <reaction evidence="8">
        <text>shikimate + NAD(+) = 3-dehydroshikimate + NADH + H(+)</text>
        <dbReference type="Rhea" id="RHEA:17741"/>
        <dbReference type="ChEBI" id="CHEBI:15378"/>
        <dbReference type="ChEBI" id="CHEBI:16630"/>
        <dbReference type="ChEBI" id="CHEBI:36208"/>
        <dbReference type="ChEBI" id="CHEBI:57540"/>
        <dbReference type="ChEBI" id="CHEBI:57945"/>
    </reaction>
</comment>
<dbReference type="InterPro" id="IPR046346">
    <property type="entry name" value="Aminoacid_DH-like_N_sf"/>
</dbReference>
<feature type="binding site" evidence="10">
    <location>
        <begin position="156"/>
        <end position="161"/>
    </location>
    <ligand>
        <name>NADP(+)</name>
        <dbReference type="ChEBI" id="CHEBI:58349"/>
    </ligand>
</feature>
<keyword evidence="2 10" id="KW-0028">Amino-acid biosynthesis</keyword>
<dbReference type="PANTHER" id="PTHR21089">
    <property type="entry name" value="SHIKIMATE DEHYDROGENASE"/>
    <property type="match status" value="1"/>
</dbReference>
<dbReference type="InterPro" id="IPR036291">
    <property type="entry name" value="NAD(P)-bd_dom_sf"/>
</dbReference>
<dbReference type="GO" id="GO:0009073">
    <property type="term" value="P:aromatic amino acid family biosynthetic process"/>
    <property type="evidence" value="ECO:0007669"/>
    <property type="project" value="UniProtKB-KW"/>
</dbReference>
<dbReference type="Pfam" id="PF08501">
    <property type="entry name" value="Shikimate_dh_N"/>
    <property type="match status" value="1"/>
</dbReference>
<evidence type="ECO:0000256" key="9">
    <source>
        <dbReference type="ARBA" id="ARBA00060613"/>
    </source>
</evidence>
<dbReference type="EMBL" id="VLKH01000003">
    <property type="protein sequence ID" value="TWH81357.1"/>
    <property type="molecule type" value="Genomic_DNA"/>
</dbReference>
<organism evidence="14 15">
    <name type="scientific">Sedimentibacter saalensis</name>
    <dbReference type="NCBI Taxonomy" id="130788"/>
    <lineage>
        <taxon>Bacteria</taxon>
        <taxon>Bacillati</taxon>
        <taxon>Bacillota</taxon>
        <taxon>Tissierellia</taxon>
        <taxon>Sedimentibacter</taxon>
    </lineage>
</organism>
<dbReference type="UniPathway" id="UPA00053">
    <property type="reaction ID" value="UER00087"/>
</dbReference>
<feature type="active site" description="Proton acceptor" evidence="10">
    <location>
        <position position="71"/>
    </location>
</feature>
<keyword evidence="15" id="KW-1185">Reference proteome</keyword>
<feature type="binding site" evidence="10">
    <location>
        <position position="92"/>
    </location>
    <ligand>
        <name>shikimate</name>
        <dbReference type="ChEBI" id="CHEBI:36208"/>
    </ligand>
</feature>
<dbReference type="Gene3D" id="3.40.50.720">
    <property type="entry name" value="NAD(P)-binding Rossmann-like Domain"/>
    <property type="match status" value="1"/>
</dbReference>
<feature type="binding site" evidence="10">
    <location>
        <position position="251"/>
    </location>
    <ligand>
        <name>NADP(+)</name>
        <dbReference type="ChEBI" id="CHEBI:58349"/>
    </ligand>
</feature>
<dbReference type="GO" id="GO:0004764">
    <property type="term" value="F:shikimate 3-dehydrogenase (NADP+) activity"/>
    <property type="evidence" value="ECO:0007669"/>
    <property type="project" value="UniProtKB-UniRule"/>
</dbReference>
<dbReference type="InterPro" id="IPR011342">
    <property type="entry name" value="Shikimate_DH"/>
</dbReference>
<dbReference type="SUPFAM" id="SSF53223">
    <property type="entry name" value="Aminoacid dehydrogenase-like, N-terminal domain"/>
    <property type="match status" value="1"/>
</dbReference>
<dbReference type="InterPro" id="IPR013708">
    <property type="entry name" value="Shikimate_DH-bd_N"/>
</dbReference>
<dbReference type="Pfam" id="PF01488">
    <property type="entry name" value="Shikimate_DH"/>
    <property type="match status" value="1"/>
</dbReference>
<dbReference type="InterPro" id="IPR022893">
    <property type="entry name" value="Shikimate_DH_fam"/>
</dbReference>
<evidence type="ECO:0000313" key="14">
    <source>
        <dbReference type="EMBL" id="TWH81357.1"/>
    </source>
</evidence>
<dbReference type="GO" id="GO:0008652">
    <property type="term" value="P:amino acid biosynthetic process"/>
    <property type="evidence" value="ECO:0007669"/>
    <property type="project" value="UniProtKB-KW"/>
</dbReference>
<evidence type="ECO:0000313" key="15">
    <source>
        <dbReference type="Proteomes" id="UP000315343"/>
    </source>
</evidence>
<dbReference type="FunFam" id="3.40.50.720:FF:000086">
    <property type="entry name" value="Quinate/shikimate dehydrogenase"/>
    <property type="match status" value="1"/>
</dbReference>
<reference evidence="14 15" key="1">
    <citation type="submission" date="2019-07" db="EMBL/GenBank/DDBJ databases">
        <title>Genomic Encyclopedia of Type Strains, Phase I: the one thousand microbial genomes (KMG-I) project.</title>
        <authorList>
            <person name="Kyrpides N."/>
        </authorList>
    </citation>
    <scope>NUCLEOTIDE SEQUENCE [LARGE SCALE GENOMIC DNA]</scope>
    <source>
        <strain evidence="14 15">DSM 13558</strain>
    </source>
</reference>
<dbReference type="GO" id="GO:0009423">
    <property type="term" value="P:chorismate biosynthetic process"/>
    <property type="evidence" value="ECO:0007669"/>
    <property type="project" value="UniProtKB-UniRule"/>
</dbReference>
<dbReference type="InterPro" id="IPR041121">
    <property type="entry name" value="SDH_C"/>
</dbReference>
<comment type="pathway">
    <text evidence="1 10">Metabolic intermediate biosynthesis; chorismate biosynthesis; chorismate from D-erythrose 4-phosphate and phosphoenolpyruvate: step 4/7.</text>
</comment>
<dbReference type="SUPFAM" id="SSF51735">
    <property type="entry name" value="NAD(P)-binding Rossmann-fold domains"/>
    <property type="match status" value="1"/>
</dbReference>
<dbReference type="NCBIfam" id="TIGR00507">
    <property type="entry name" value="aroE"/>
    <property type="match status" value="1"/>
</dbReference>
<keyword evidence="3 10" id="KW-0521">NADP</keyword>
<evidence type="ECO:0000259" key="12">
    <source>
        <dbReference type="Pfam" id="PF08501"/>
    </source>
</evidence>
<dbReference type="GO" id="GO:0030266">
    <property type="term" value="F:quinate 3-dehydrogenase (NAD+) activity"/>
    <property type="evidence" value="ECO:0007669"/>
    <property type="project" value="UniProtKB-EC"/>
</dbReference>
<evidence type="ECO:0000256" key="7">
    <source>
        <dbReference type="ARBA" id="ARBA00051639"/>
    </source>
</evidence>
<dbReference type="InterPro" id="IPR006151">
    <property type="entry name" value="Shikm_DH/Glu-tRNA_Rdtase"/>
</dbReference>
<evidence type="ECO:0000259" key="11">
    <source>
        <dbReference type="Pfam" id="PF01488"/>
    </source>
</evidence>
<dbReference type="CDD" id="cd01065">
    <property type="entry name" value="NAD_bind_Shikimate_DH"/>
    <property type="match status" value="1"/>
</dbReference>
<feature type="binding site" evidence="10">
    <location>
        <position position="230"/>
    </location>
    <ligand>
        <name>shikimate</name>
        <dbReference type="ChEBI" id="CHEBI:36208"/>
    </ligand>
</feature>
<dbReference type="Gene3D" id="3.40.50.10860">
    <property type="entry name" value="Leucine Dehydrogenase, chain A, domain 1"/>
    <property type="match status" value="1"/>
</dbReference>
<dbReference type="NCBIfam" id="NF001314">
    <property type="entry name" value="PRK00258.2-2"/>
    <property type="match status" value="1"/>
</dbReference>
<dbReference type="GO" id="GO:0019632">
    <property type="term" value="P:shikimate metabolic process"/>
    <property type="evidence" value="ECO:0007669"/>
    <property type="project" value="InterPro"/>
</dbReference>
<feature type="binding site" evidence="10">
    <location>
        <position position="83"/>
    </location>
    <ligand>
        <name>NADP(+)</name>
        <dbReference type="ChEBI" id="CHEBI:58349"/>
    </ligand>
</feature>
<feature type="binding site" evidence="10">
    <location>
        <position position="107"/>
    </location>
    <ligand>
        <name>shikimate</name>
        <dbReference type="ChEBI" id="CHEBI:36208"/>
    </ligand>
</feature>
<proteinExistence type="inferred from homology"/>
<protein>
    <recommendedName>
        <fullName evidence="10">Shikimate dehydrogenase (NADP(+))</fullName>
        <shortName evidence="10">SDH</shortName>
        <ecNumber evidence="10">1.1.1.25</ecNumber>
    </recommendedName>
</protein>
<dbReference type="RefSeq" id="WP_246145377.1">
    <property type="nucleotide sequence ID" value="NZ_JAYFNS010000011.1"/>
</dbReference>
<sequence>MIISTKTKLLGLLGYPLGHSLSPIMHNTAFESLDLDKIYIPIEVLPENLETVVRGMAKMNFEGFNVTIPHKIEIMKYLDEIDEYAKCIGAVNTVVVHEGTLKGYNTDGMGFLKSFEESTGTKIHGKNVFILGSGGASRAISMTLALKKANKIYICNRTYERAVSLAEDINKQTGAESVAVKHEYDHMKKAIADCHVLINTTSVGMSPHIDSSPLDRELLTPSLTVCDAVYNPRKTRLLKDAEEMGCTTVEGLKMLVNQGAEAFEIWTGIKAPAELMLKAISK</sequence>
<evidence type="ECO:0000256" key="6">
    <source>
        <dbReference type="ARBA" id="ARBA00049442"/>
    </source>
</evidence>
<feature type="binding site" evidence="10">
    <location>
        <begin position="20"/>
        <end position="22"/>
    </location>
    <ligand>
        <name>shikimate</name>
        <dbReference type="ChEBI" id="CHEBI:36208"/>
    </ligand>
</feature>
<comment type="catalytic activity">
    <reaction evidence="6 10">
        <text>shikimate + NADP(+) = 3-dehydroshikimate + NADPH + H(+)</text>
        <dbReference type="Rhea" id="RHEA:17737"/>
        <dbReference type="ChEBI" id="CHEBI:15378"/>
        <dbReference type="ChEBI" id="CHEBI:16630"/>
        <dbReference type="ChEBI" id="CHEBI:36208"/>
        <dbReference type="ChEBI" id="CHEBI:57783"/>
        <dbReference type="ChEBI" id="CHEBI:58349"/>
        <dbReference type="EC" id="1.1.1.25"/>
    </reaction>
</comment>
<evidence type="ECO:0000256" key="4">
    <source>
        <dbReference type="ARBA" id="ARBA00023002"/>
    </source>
</evidence>
<evidence type="ECO:0000259" key="13">
    <source>
        <dbReference type="Pfam" id="PF18317"/>
    </source>
</evidence>
<dbReference type="GO" id="GO:0052734">
    <property type="term" value="F:shikimate 3-dehydrogenase (NAD+) activity"/>
    <property type="evidence" value="ECO:0007669"/>
    <property type="project" value="RHEA"/>
</dbReference>
<dbReference type="EC" id="1.1.1.25" evidence="10"/>
<evidence type="ECO:0000256" key="5">
    <source>
        <dbReference type="ARBA" id="ARBA00023141"/>
    </source>
</evidence>
<comment type="subunit">
    <text evidence="10">Homodimer.</text>
</comment>
<accession>A0A562JDY9</accession>
<evidence type="ECO:0000256" key="10">
    <source>
        <dbReference type="HAMAP-Rule" id="MF_00222"/>
    </source>
</evidence>
<comment type="catalytic activity">
    <reaction evidence="7">
        <text>L-quinate + NAD(+) = 3-dehydroquinate + NADH + H(+)</text>
        <dbReference type="Rhea" id="RHEA:22364"/>
        <dbReference type="ChEBI" id="CHEBI:15378"/>
        <dbReference type="ChEBI" id="CHEBI:29751"/>
        <dbReference type="ChEBI" id="CHEBI:32364"/>
        <dbReference type="ChEBI" id="CHEBI:57540"/>
        <dbReference type="ChEBI" id="CHEBI:57945"/>
        <dbReference type="EC" id="1.1.1.24"/>
    </reaction>
</comment>
<feature type="binding site" evidence="10">
    <location>
        <begin position="132"/>
        <end position="136"/>
    </location>
    <ligand>
        <name>NADP(+)</name>
        <dbReference type="ChEBI" id="CHEBI:58349"/>
    </ligand>
</feature>
<name>A0A562JDY9_9FIRM</name>
<feature type="binding site" evidence="10">
    <location>
        <position position="228"/>
    </location>
    <ligand>
        <name>NADP(+)</name>
        <dbReference type="ChEBI" id="CHEBI:58349"/>
    </ligand>
</feature>
<dbReference type="GO" id="GO:0050661">
    <property type="term" value="F:NADP binding"/>
    <property type="evidence" value="ECO:0007669"/>
    <property type="project" value="InterPro"/>
</dbReference>
<gene>
    <name evidence="10" type="primary">aroE</name>
    <name evidence="14" type="ORF">LY60_01101</name>
</gene>
<evidence type="ECO:0000256" key="3">
    <source>
        <dbReference type="ARBA" id="ARBA00022857"/>
    </source>
</evidence>
<keyword evidence="4 10" id="KW-0560">Oxidoreductase</keyword>
<feature type="binding site" evidence="10">
    <location>
        <position position="258"/>
    </location>
    <ligand>
        <name>shikimate</name>
        <dbReference type="ChEBI" id="CHEBI:36208"/>
    </ligand>
</feature>
<comment type="caution">
    <text evidence="14">The sequence shown here is derived from an EMBL/GenBank/DDBJ whole genome shotgun (WGS) entry which is preliminary data.</text>
</comment>
<dbReference type="Pfam" id="PF18317">
    <property type="entry name" value="SDH_C"/>
    <property type="match status" value="1"/>
</dbReference>
<comment type="pathway">
    <text evidence="9">Aromatic compound metabolism; 3,4-dihydroxybenzoate biosynthesis; 3-dehydroquinate from D-quinate (NAD(+) route).</text>
</comment>
<feature type="domain" description="Quinate/shikimate 5-dehydrogenase/glutamyl-tRNA reductase" evidence="11">
    <location>
        <begin position="121"/>
        <end position="202"/>
    </location>
</feature>